<reference evidence="1 2" key="1">
    <citation type="submission" date="2018-08" db="EMBL/GenBank/DDBJ databases">
        <title>The draft genome squence of Brumimicrobium sp. N62.</title>
        <authorList>
            <person name="Du Z.-J."/>
            <person name="Luo H.-R."/>
        </authorList>
    </citation>
    <scope>NUCLEOTIDE SEQUENCE [LARGE SCALE GENOMIC DNA]</scope>
    <source>
        <strain evidence="1 2">N62</strain>
    </source>
</reference>
<dbReference type="Proteomes" id="UP000257127">
    <property type="component" value="Unassembled WGS sequence"/>
</dbReference>
<sequence length="48" mass="5636">MCLECAIVEEEDWEEIKRNNSIKSREIRNLYYGDAMLKCGEVKEVIGK</sequence>
<accession>A0A3E1EUA0</accession>
<keyword evidence="2" id="KW-1185">Reference proteome</keyword>
<organism evidence="1 2">
    <name type="scientific">Brumimicrobium aurantiacum</name>
    <dbReference type="NCBI Taxonomy" id="1737063"/>
    <lineage>
        <taxon>Bacteria</taxon>
        <taxon>Pseudomonadati</taxon>
        <taxon>Bacteroidota</taxon>
        <taxon>Flavobacteriia</taxon>
        <taxon>Flavobacteriales</taxon>
        <taxon>Crocinitomicaceae</taxon>
        <taxon>Brumimicrobium</taxon>
    </lineage>
</organism>
<name>A0A3E1EUA0_9FLAO</name>
<evidence type="ECO:0000313" key="2">
    <source>
        <dbReference type="Proteomes" id="UP000257127"/>
    </source>
</evidence>
<evidence type="ECO:0000313" key="1">
    <source>
        <dbReference type="EMBL" id="RFC53108.1"/>
    </source>
</evidence>
<proteinExistence type="predicted"/>
<protein>
    <submittedName>
        <fullName evidence="1">DUF3347 domain-containing protein</fullName>
    </submittedName>
</protein>
<gene>
    <name evidence="1" type="ORF">DXU93_14740</name>
</gene>
<dbReference type="EMBL" id="QURB01000014">
    <property type="protein sequence ID" value="RFC53108.1"/>
    <property type="molecule type" value="Genomic_DNA"/>
</dbReference>
<dbReference type="AlphaFoldDB" id="A0A3E1EUA0"/>
<comment type="caution">
    <text evidence="1">The sequence shown here is derived from an EMBL/GenBank/DDBJ whole genome shotgun (WGS) entry which is preliminary data.</text>
</comment>